<dbReference type="AlphaFoldDB" id="B9BX83"/>
<proteinExistence type="predicted"/>
<gene>
    <name evidence="1" type="ORF">BURMUCGD2_2502</name>
</gene>
<protein>
    <submittedName>
        <fullName evidence="1">Uncharacterized protein</fullName>
    </submittedName>
</protein>
<sequence>MHIPRIQHHNVRALPARVDQHAEQLQAAADDAALARDERNEAIADGVTFDVLPFSTEQIAVLDAALRRGRIEDVYEVWNVCKAALDAEIAQRIADADLAAAAPRFANVYCSSCGQKFGPGNAGFSSCADHVVRRALDD</sequence>
<dbReference type="Proteomes" id="UP000004535">
    <property type="component" value="Unassembled WGS sequence"/>
</dbReference>
<organism evidence="1 2">
    <name type="scientific">Burkholderia multivorans CGD2</name>
    <dbReference type="NCBI Taxonomy" id="513052"/>
    <lineage>
        <taxon>Bacteria</taxon>
        <taxon>Pseudomonadati</taxon>
        <taxon>Pseudomonadota</taxon>
        <taxon>Betaproteobacteria</taxon>
        <taxon>Burkholderiales</taxon>
        <taxon>Burkholderiaceae</taxon>
        <taxon>Burkholderia</taxon>
        <taxon>Burkholderia cepacia complex</taxon>
    </lineage>
</organism>
<reference evidence="1 2" key="1">
    <citation type="journal article" date="2012" name="J. Bacteriol.">
        <title>Draft Genome Sequence Determination for Cystic Fibrosis and Chronic Granulomatous Disease Burkholderia multivorans Isolates.</title>
        <authorList>
            <person name="Varga J.J."/>
            <person name="Losada L."/>
            <person name="Zelazny A.M."/>
            <person name="Brinkac L."/>
            <person name="Harkins D."/>
            <person name="Radune D."/>
            <person name="Hostetler J."/>
            <person name="Sampaio E.P."/>
            <person name="Ronning C.M."/>
            <person name="Nierman W.C."/>
            <person name="Greenberg D.E."/>
            <person name="Holland S.M."/>
            <person name="Goldberg J.B."/>
        </authorList>
    </citation>
    <scope>NUCLEOTIDE SEQUENCE [LARGE SCALE GENOMIC DNA]</scope>
    <source>
        <strain evidence="1 2">CGD2</strain>
    </source>
</reference>
<evidence type="ECO:0000313" key="2">
    <source>
        <dbReference type="Proteomes" id="UP000004535"/>
    </source>
</evidence>
<comment type="caution">
    <text evidence="1">The sequence shown here is derived from an EMBL/GenBank/DDBJ whole genome shotgun (WGS) entry which is preliminary data.</text>
</comment>
<accession>B9BX83</accession>
<evidence type="ECO:0000313" key="1">
    <source>
        <dbReference type="EMBL" id="EEE04593.1"/>
    </source>
</evidence>
<dbReference type="EMBL" id="ACFC01000014">
    <property type="protein sequence ID" value="EEE04593.1"/>
    <property type="molecule type" value="Genomic_DNA"/>
</dbReference>
<name>B9BX83_9BURK</name>